<gene>
    <name evidence="5" type="ORF">FA707_03290</name>
</gene>
<dbReference type="InterPro" id="IPR006214">
    <property type="entry name" value="Bax_inhibitor_1-related"/>
</dbReference>
<dbReference type="CDD" id="cd10432">
    <property type="entry name" value="BI-1-like_bacterial"/>
    <property type="match status" value="1"/>
</dbReference>
<keyword evidence="6" id="KW-1185">Reference proteome</keyword>
<keyword evidence="4" id="KW-0472">Membrane</keyword>
<keyword evidence="3" id="KW-1133">Transmembrane helix</keyword>
<evidence type="ECO:0000256" key="2">
    <source>
        <dbReference type="ARBA" id="ARBA00022692"/>
    </source>
</evidence>
<keyword evidence="2" id="KW-0812">Transmembrane</keyword>
<dbReference type="Pfam" id="PF01027">
    <property type="entry name" value="Bax1-I"/>
    <property type="match status" value="1"/>
</dbReference>
<organism evidence="5 6">
    <name type="scientific">Vagococcus zengguangii</name>
    <dbReference type="NCBI Taxonomy" id="2571750"/>
    <lineage>
        <taxon>Bacteria</taxon>
        <taxon>Bacillati</taxon>
        <taxon>Bacillota</taxon>
        <taxon>Bacilli</taxon>
        <taxon>Lactobacillales</taxon>
        <taxon>Enterococcaceae</taxon>
        <taxon>Vagococcus</taxon>
    </lineage>
</organism>
<dbReference type="OrthoDB" id="9793828at2"/>
<evidence type="ECO:0000256" key="1">
    <source>
        <dbReference type="ARBA" id="ARBA00004141"/>
    </source>
</evidence>
<dbReference type="EMBL" id="CP039712">
    <property type="protein sequence ID" value="QCI87348.1"/>
    <property type="molecule type" value="Genomic_DNA"/>
</dbReference>
<sequence>MLSSVTAYAVSTVFYEQMASFLANVPFGFGILWIIEIALVLFLGFKSFTKPVMATGGFLLYSFINGITLSVTLMAYGVETMGQAFLAASATFAAMAIFGSRTKKDLSPLGRAAYIALIGIIISMVINFFIGSSAFDLFVTCLTILVFAGLTAYDHQMIKTYYYNAQQNQLSLTGVAVFCALQLYMDFINLLIAFAKIFSRD</sequence>
<accession>A0A4D7CTR5</accession>
<comment type="subcellular location">
    <subcellularLocation>
        <location evidence="1">Membrane</location>
        <topology evidence="1">Multi-pass membrane protein</topology>
    </subcellularLocation>
</comment>
<protein>
    <submittedName>
        <fullName evidence="5">Bax inhibitor-1/YccA family protein</fullName>
    </submittedName>
</protein>
<proteinExistence type="predicted"/>
<evidence type="ECO:0000256" key="4">
    <source>
        <dbReference type="ARBA" id="ARBA00023136"/>
    </source>
</evidence>
<evidence type="ECO:0000313" key="5">
    <source>
        <dbReference type="EMBL" id="QCI87348.1"/>
    </source>
</evidence>
<evidence type="ECO:0000256" key="3">
    <source>
        <dbReference type="ARBA" id="ARBA00022989"/>
    </source>
</evidence>
<dbReference type="KEGG" id="vao:FA707_03290"/>
<reference evidence="5 6" key="1">
    <citation type="submission" date="2019-04" db="EMBL/GenBank/DDBJ databases">
        <title>Vagococcus sp. nov., isolated from faeces of yaks (Bos grunniens).</title>
        <authorList>
            <person name="Ge Y."/>
        </authorList>
    </citation>
    <scope>NUCLEOTIDE SEQUENCE [LARGE SCALE GENOMIC DNA]</scope>
    <source>
        <strain evidence="5 6">MN-17</strain>
    </source>
</reference>
<dbReference type="AlphaFoldDB" id="A0A4D7CTR5"/>
<evidence type="ECO:0000313" key="6">
    <source>
        <dbReference type="Proteomes" id="UP000298615"/>
    </source>
</evidence>
<dbReference type="GO" id="GO:0016020">
    <property type="term" value="C:membrane"/>
    <property type="evidence" value="ECO:0007669"/>
    <property type="project" value="UniProtKB-SubCell"/>
</dbReference>
<dbReference type="Proteomes" id="UP000298615">
    <property type="component" value="Chromosome"/>
</dbReference>
<name>A0A4D7CTR5_9ENTE</name>